<protein>
    <submittedName>
        <fullName evidence="2">Uncharacterized protein</fullName>
    </submittedName>
</protein>
<name>A0A518AH71_9BACT</name>
<sequence length="159" mass="17276">MKPWRTKRSRDRRGMLLVETVLSLLALAVVVLSITQAMVMLDRARKATARFDLVSRELENVLTEFTSQRYDEITADSAAGLAVPTAVAEVFPRATLETMVVDESNPAAKRVTAKLTPGSDDRVQPICLTTWVYDATEAPIANDNEASSAPPAGEGEDSP</sequence>
<gene>
    <name evidence="2" type="ORF">Pan181_02420</name>
</gene>
<organism evidence="2 3">
    <name type="scientific">Aeoliella mucimassa</name>
    <dbReference type="NCBI Taxonomy" id="2527972"/>
    <lineage>
        <taxon>Bacteria</taxon>
        <taxon>Pseudomonadati</taxon>
        <taxon>Planctomycetota</taxon>
        <taxon>Planctomycetia</taxon>
        <taxon>Pirellulales</taxon>
        <taxon>Lacipirellulaceae</taxon>
        <taxon>Aeoliella</taxon>
    </lineage>
</organism>
<dbReference type="RefSeq" id="WP_145245090.1">
    <property type="nucleotide sequence ID" value="NZ_CP036278.1"/>
</dbReference>
<dbReference type="EMBL" id="CP036278">
    <property type="protein sequence ID" value="QDU54062.1"/>
    <property type="molecule type" value="Genomic_DNA"/>
</dbReference>
<dbReference type="Proteomes" id="UP000315750">
    <property type="component" value="Chromosome"/>
</dbReference>
<dbReference type="AlphaFoldDB" id="A0A518AH71"/>
<accession>A0A518AH71</accession>
<evidence type="ECO:0000313" key="2">
    <source>
        <dbReference type="EMBL" id="QDU54062.1"/>
    </source>
</evidence>
<proteinExistence type="predicted"/>
<keyword evidence="3" id="KW-1185">Reference proteome</keyword>
<feature type="region of interest" description="Disordered" evidence="1">
    <location>
        <begin position="139"/>
        <end position="159"/>
    </location>
</feature>
<evidence type="ECO:0000313" key="3">
    <source>
        <dbReference type="Proteomes" id="UP000315750"/>
    </source>
</evidence>
<dbReference type="KEGG" id="amuc:Pan181_02420"/>
<reference evidence="2 3" key="1">
    <citation type="submission" date="2019-02" db="EMBL/GenBank/DDBJ databases">
        <title>Deep-cultivation of Planctomycetes and their phenomic and genomic characterization uncovers novel biology.</title>
        <authorList>
            <person name="Wiegand S."/>
            <person name="Jogler M."/>
            <person name="Boedeker C."/>
            <person name="Pinto D."/>
            <person name="Vollmers J."/>
            <person name="Rivas-Marin E."/>
            <person name="Kohn T."/>
            <person name="Peeters S.H."/>
            <person name="Heuer A."/>
            <person name="Rast P."/>
            <person name="Oberbeckmann S."/>
            <person name="Bunk B."/>
            <person name="Jeske O."/>
            <person name="Meyerdierks A."/>
            <person name="Storesund J.E."/>
            <person name="Kallscheuer N."/>
            <person name="Luecker S."/>
            <person name="Lage O.M."/>
            <person name="Pohl T."/>
            <person name="Merkel B.J."/>
            <person name="Hornburger P."/>
            <person name="Mueller R.-W."/>
            <person name="Bruemmer F."/>
            <person name="Labrenz M."/>
            <person name="Spormann A.M."/>
            <person name="Op den Camp H."/>
            <person name="Overmann J."/>
            <person name="Amann R."/>
            <person name="Jetten M.S.M."/>
            <person name="Mascher T."/>
            <person name="Medema M.H."/>
            <person name="Devos D.P."/>
            <person name="Kaster A.-K."/>
            <person name="Ovreas L."/>
            <person name="Rohde M."/>
            <person name="Galperin M.Y."/>
            <person name="Jogler C."/>
        </authorList>
    </citation>
    <scope>NUCLEOTIDE SEQUENCE [LARGE SCALE GENOMIC DNA]</scope>
    <source>
        <strain evidence="2 3">Pan181</strain>
    </source>
</reference>
<evidence type="ECO:0000256" key="1">
    <source>
        <dbReference type="SAM" id="MobiDB-lite"/>
    </source>
</evidence>